<sequence>MQLTINKWGKSSAIRLPKQLVQQLQLHTNDILDYEVSGNKIILKKATTVSELTVDDLFKDYQGEPVSVTPILFESVGNEQW</sequence>
<dbReference type="AlphaFoldDB" id="A0A139NBN8"/>
<dbReference type="GO" id="GO:0097351">
    <property type="term" value="F:toxin sequestering activity"/>
    <property type="evidence" value="ECO:0007669"/>
    <property type="project" value="InterPro"/>
</dbReference>
<dbReference type="PANTHER" id="PTHR40516">
    <property type="entry name" value="ANTITOXIN CHPS-RELATED"/>
    <property type="match status" value="1"/>
</dbReference>
<reference evidence="2 3" key="1">
    <citation type="submission" date="2016-01" db="EMBL/GenBank/DDBJ databases">
        <title>Highly variable Streptococcus oralis are common among viridans streptococci isolated from primates.</title>
        <authorList>
            <person name="Denapaite D."/>
            <person name="Rieger M."/>
            <person name="Koendgen S."/>
            <person name="Brueckner R."/>
            <person name="Ochigava I."/>
            <person name="Kappeler P."/>
            <person name="Maetz-Rensing K."/>
            <person name="Leendertz F."/>
            <person name="Hakenbeck R."/>
        </authorList>
    </citation>
    <scope>NUCLEOTIDE SEQUENCE [LARGE SCALE GENOMIC DNA]</scope>
    <source>
        <strain evidence="2 3">DD02</strain>
    </source>
</reference>
<organism evidence="2 3">
    <name type="scientific">Streptococcus gallolyticus</name>
    <dbReference type="NCBI Taxonomy" id="315405"/>
    <lineage>
        <taxon>Bacteria</taxon>
        <taxon>Bacillati</taxon>
        <taxon>Bacillota</taxon>
        <taxon>Bacilli</taxon>
        <taxon>Lactobacillales</taxon>
        <taxon>Streptococcaceae</taxon>
        <taxon>Streptococcus</taxon>
    </lineage>
</organism>
<dbReference type="Proteomes" id="UP000070198">
    <property type="component" value="Unassembled WGS sequence"/>
</dbReference>
<dbReference type="SMART" id="SM00966">
    <property type="entry name" value="SpoVT_AbrB"/>
    <property type="match status" value="1"/>
</dbReference>
<dbReference type="InterPro" id="IPR039052">
    <property type="entry name" value="Antitox_PemI-like"/>
</dbReference>
<proteinExistence type="predicted"/>
<protein>
    <submittedName>
        <fullName evidence="2">Prevent host death protein, Phd antitoxin</fullName>
    </submittedName>
</protein>
<gene>
    <name evidence="2" type="ORF">SGADD02_00305</name>
</gene>
<feature type="domain" description="SpoVT-AbrB" evidence="1">
    <location>
        <begin position="6"/>
        <end position="51"/>
    </location>
</feature>
<accession>A0A139NBN8</accession>
<dbReference type="GO" id="GO:0003677">
    <property type="term" value="F:DNA binding"/>
    <property type="evidence" value="ECO:0007669"/>
    <property type="project" value="InterPro"/>
</dbReference>
<comment type="caution">
    <text evidence="2">The sequence shown here is derived from an EMBL/GenBank/DDBJ whole genome shotgun (WGS) entry which is preliminary data.</text>
</comment>
<dbReference type="PATRIC" id="fig|315405.11.peg.333"/>
<dbReference type="SUPFAM" id="SSF89447">
    <property type="entry name" value="AbrB/MazE/MraZ-like"/>
    <property type="match status" value="1"/>
</dbReference>
<dbReference type="RefSeq" id="WP_061458193.1">
    <property type="nucleotide sequence ID" value="NZ_KQ968744.1"/>
</dbReference>
<dbReference type="PANTHER" id="PTHR40516:SF1">
    <property type="entry name" value="ANTITOXIN CHPS-RELATED"/>
    <property type="match status" value="1"/>
</dbReference>
<evidence type="ECO:0000313" key="3">
    <source>
        <dbReference type="Proteomes" id="UP000070198"/>
    </source>
</evidence>
<name>A0A139NBN8_9STRE</name>
<dbReference type="InterPro" id="IPR007159">
    <property type="entry name" value="SpoVT-AbrB_dom"/>
</dbReference>
<evidence type="ECO:0000313" key="2">
    <source>
        <dbReference type="EMBL" id="KXT73164.1"/>
    </source>
</evidence>
<dbReference type="Gene3D" id="2.10.260.10">
    <property type="match status" value="1"/>
</dbReference>
<dbReference type="EMBL" id="LQOF01000026">
    <property type="protein sequence ID" value="KXT73164.1"/>
    <property type="molecule type" value="Genomic_DNA"/>
</dbReference>
<dbReference type="Pfam" id="PF04014">
    <property type="entry name" value="MazE_antitoxin"/>
    <property type="match status" value="1"/>
</dbReference>
<dbReference type="InterPro" id="IPR037914">
    <property type="entry name" value="SpoVT-AbrB_sf"/>
</dbReference>
<evidence type="ECO:0000259" key="1">
    <source>
        <dbReference type="SMART" id="SM00966"/>
    </source>
</evidence>